<evidence type="ECO:0000313" key="2">
    <source>
        <dbReference type="Proteomes" id="UP000308267"/>
    </source>
</evidence>
<keyword evidence="2" id="KW-1185">Reference proteome</keyword>
<dbReference type="EMBL" id="SJOL01005666">
    <property type="protein sequence ID" value="TGZ69973.1"/>
    <property type="molecule type" value="Genomic_DNA"/>
</dbReference>
<reference evidence="1 2" key="1">
    <citation type="journal article" date="2019" name="BMC Genomics">
        <title>New insights from Opisthorchis felineus genome: update on genomics of the epidemiologically important liver flukes.</title>
        <authorList>
            <person name="Ershov N.I."/>
            <person name="Mordvinov V.A."/>
            <person name="Prokhortchouk E.B."/>
            <person name="Pakharukova M.Y."/>
            <person name="Gunbin K.V."/>
            <person name="Ustyantsev K."/>
            <person name="Genaev M.A."/>
            <person name="Blinov A.G."/>
            <person name="Mazur A."/>
            <person name="Boulygina E."/>
            <person name="Tsygankova S."/>
            <person name="Khrameeva E."/>
            <person name="Chekanov N."/>
            <person name="Fan G."/>
            <person name="Xiao A."/>
            <person name="Zhang H."/>
            <person name="Xu X."/>
            <person name="Yang H."/>
            <person name="Solovyev V."/>
            <person name="Lee S.M."/>
            <person name="Liu X."/>
            <person name="Afonnikov D.A."/>
            <person name="Skryabin K.G."/>
        </authorList>
    </citation>
    <scope>NUCLEOTIDE SEQUENCE [LARGE SCALE GENOMIC DNA]</scope>
    <source>
        <strain evidence="1">AK-0245</strain>
        <tissue evidence="1">Whole organism</tissue>
    </source>
</reference>
<evidence type="ECO:0000313" key="1">
    <source>
        <dbReference type="EMBL" id="TGZ69973.1"/>
    </source>
</evidence>
<protein>
    <submittedName>
        <fullName evidence="1">Uncharacterized protein</fullName>
    </submittedName>
</protein>
<comment type="caution">
    <text evidence="1">The sequence shown here is derived from an EMBL/GenBank/DDBJ whole genome shotgun (WGS) entry which is preliminary data.</text>
</comment>
<proteinExistence type="predicted"/>
<gene>
    <name evidence="1" type="ORF">CRM22_003432</name>
</gene>
<accession>A0A4S2M169</accession>
<dbReference type="AlphaFoldDB" id="A0A4S2M169"/>
<organism evidence="1 2">
    <name type="scientific">Opisthorchis felineus</name>
    <dbReference type="NCBI Taxonomy" id="147828"/>
    <lineage>
        <taxon>Eukaryota</taxon>
        <taxon>Metazoa</taxon>
        <taxon>Spiralia</taxon>
        <taxon>Lophotrochozoa</taxon>
        <taxon>Platyhelminthes</taxon>
        <taxon>Trematoda</taxon>
        <taxon>Digenea</taxon>
        <taxon>Opisthorchiida</taxon>
        <taxon>Opisthorchiata</taxon>
        <taxon>Opisthorchiidae</taxon>
        <taxon>Opisthorchis</taxon>
    </lineage>
</organism>
<name>A0A4S2M169_OPIFE</name>
<sequence length="110" mass="12642">MKIYWENAVTESSQVHPRRLSKRYERLYPGRPIKYDRIRCLPLFSGKECIICLSPGYVSHSLSSSMGRGSALVLDKHSRVKSKNCRTKMCIEHPKRSFTCLAAHIMQTPS</sequence>
<dbReference type="Proteomes" id="UP000308267">
    <property type="component" value="Unassembled WGS sequence"/>
</dbReference>